<evidence type="ECO:0000313" key="3">
    <source>
        <dbReference type="Proteomes" id="UP000241764"/>
    </source>
</evidence>
<organism evidence="2 3">
    <name type="scientific">Phyllobacterium sophorae</name>
    <dbReference type="NCBI Taxonomy" id="1520277"/>
    <lineage>
        <taxon>Bacteria</taxon>
        <taxon>Pseudomonadati</taxon>
        <taxon>Pseudomonadota</taxon>
        <taxon>Alphaproteobacteria</taxon>
        <taxon>Hyphomicrobiales</taxon>
        <taxon>Phyllobacteriaceae</taxon>
        <taxon>Phyllobacterium</taxon>
    </lineage>
</organism>
<sequence>MASHLEDSFEGPIATVQNERVDRTTLIGLQVESTSLQNEMLLKEANLEDYFKRIKDLEAELSTQQGALIARSSNELRDAEVRLSLATYSAANERTDSERKLRLVSKGVLPGTKDELLNKIKLEDAKVEAARLKVVMSSDDLGFAQRGIYVGDNNQYLQNLQNEIRARRADVSQISMQIASIKTRLAELQSLTGAEKRRIDKMVRADVAITKSEKIYKTVAQVGKQVNAGDTLAQSVDCSEAFVVAIFSERQAQALSVGSRVVIESSAWKAPVLGLVSRLLPRTTDRVDLDFAIPFPPTERRELYAFIVPEKSDKNNTGNFCSVGTWVEVTRQNDWAEKTLSYVDEATTALTREVKELKVTLVAAGSRIAGGRAYASSPANAAEPKRTSHIADPQIVDGKTATLGAVKNRRCPHGKCQASDYLFEPRLEGKPHPFRDVRMIAENGAQVVFDTRWN</sequence>
<dbReference type="EMBL" id="PGGM01000014">
    <property type="protein sequence ID" value="PSH61123.1"/>
    <property type="molecule type" value="Genomic_DNA"/>
</dbReference>
<evidence type="ECO:0000313" key="2">
    <source>
        <dbReference type="EMBL" id="PSH61123.1"/>
    </source>
</evidence>
<feature type="coiled-coil region" evidence="1">
    <location>
        <begin position="40"/>
        <end position="67"/>
    </location>
</feature>
<dbReference type="AlphaFoldDB" id="A0A2P7B3S7"/>
<evidence type="ECO:0000256" key="1">
    <source>
        <dbReference type="SAM" id="Coils"/>
    </source>
</evidence>
<proteinExistence type="predicted"/>
<reference evidence="3" key="1">
    <citation type="submission" date="2017-11" db="EMBL/GenBank/DDBJ databases">
        <authorList>
            <person name="Kuznetsova I."/>
            <person name="Sazanova A."/>
            <person name="Chirak E."/>
            <person name="Safronova V."/>
            <person name="Willems A."/>
        </authorList>
    </citation>
    <scope>NUCLEOTIDE SEQUENCE [LARGE SCALE GENOMIC DNA]</scope>
    <source>
        <strain evidence="3">CCBAU 03422</strain>
    </source>
</reference>
<keyword evidence="3" id="KW-1185">Reference proteome</keyword>
<accession>A0A2P7B3S7</accession>
<dbReference type="Proteomes" id="UP000241764">
    <property type="component" value="Unassembled WGS sequence"/>
</dbReference>
<gene>
    <name evidence="2" type="ORF">CU103_24550</name>
</gene>
<protein>
    <submittedName>
        <fullName evidence="2">HlyD family secretion protein</fullName>
    </submittedName>
</protein>
<keyword evidence="1" id="KW-0175">Coiled coil</keyword>
<comment type="caution">
    <text evidence="2">The sequence shown here is derived from an EMBL/GenBank/DDBJ whole genome shotgun (WGS) entry which is preliminary data.</text>
</comment>
<name>A0A2P7B3S7_9HYPH</name>